<evidence type="ECO:0000256" key="17">
    <source>
        <dbReference type="ARBA" id="ARBA00023136"/>
    </source>
</evidence>
<keyword evidence="9 21" id="KW-0554">One-carbon metabolism</keyword>
<comment type="similarity">
    <text evidence="5 21">Belongs to the folylpolyglutamate synthase family.</text>
</comment>
<evidence type="ECO:0000256" key="9">
    <source>
        <dbReference type="ARBA" id="ARBA00022563"/>
    </source>
</evidence>
<keyword evidence="11 23" id="KW-0479">Metal-binding</keyword>
<dbReference type="GO" id="GO:0005743">
    <property type="term" value="C:mitochondrial inner membrane"/>
    <property type="evidence" value="ECO:0007669"/>
    <property type="project" value="UniProtKB-SubCell"/>
</dbReference>
<gene>
    <name evidence="24" type="ORF">GOP47_0014833</name>
</gene>
<evidence type="ECO:0000256" key="6">
    <source>
        <dbReference type="ARBA" id="ARBA00013025"/>
    </source>
</evidence>
<dbReference type="PROSITE" id="PS01011">
    <property type="entry name" value="FOLYLPOLYGLU_SYNT_1"/>
    <property type="match status" value="1"/>
</dbReference>
<dbReference type="InterPro" id="IPR036565">
    <property type="entry name" value="Mur-like_cat_sf"/>
</dbReference>
<comment type="caution">
    <text evidence="24">The sequence shown here is derived from an EMBL/GenBank/DDBJ whole genome shotgun (WGS) entry which is preliminary data.</text>
</comment>
<keyword evidence="16" id="KW-0496">Mitochondrion</keyword>
<evidence type="ECO:0000256" key="4">
    <source>
        <dbReference type="ARBA" id="ARBA00005150"/>
    </source>
</evidence>
<dbReference type="PANTHER" id="PTHR11136:SF5">
    <property type="entry name" value="FOLYLPOLYGLUTAMATE SYNTHASE, MITOCHONDRIAL"/>
    <property type="match status" value="1"/>
</dbReference>
<comment type="function">
    <text evidence="21">Catalyzes conversion of folates to polyglutamate derivatives allowing concentration of folate compounds in the cell and the intracellular retention of these cofactors, which are important substrates for most of the folate-dependent enzymes that are involved in one-carbon transfer reactions involved in purine, pyrimidine and amino acid synthesis.</text>
</comment>
<dbReference type="OrthoDB" id="5212574at2759"/>
<accession>A0A9D4UMH5</accession>
<keyword evidence="25" id="KW-1185">Reference proteome</keyword>
<dbReference type="SUPFAM" id="SSF53244">
    <property type="entry name" value="MurD-like peptide ligases, peptide-binding domain"/>
    <property type="match status" value="1"/>
</dbReference>
<dbReference type="PROSITE" id="PS01012">
    <property type="entry name" value="FOLYLPOLYGLU_SYNT_2"/>
    <property type="match status" value="1"/>
</dbReference>
<dbReference type="Proteomes" id="UP000886520">
    <property type="component" value="Chromosome 14"/>
</dbReference>
<comment type="subcellular location">
    <subcellularLocation>
        <location evidence="3">Cytoplasm</location>
    </subcellularLocation>
    <subcellularLocation>
        <location evidence="1">Mitochondrion inner membrane</location>
    </subcellularLocation>
    <subcellularLocation>
        <location evidence="2">Mitochondrion matrix</location>
    </subcellularLocation>
</comment>
<keyword evidence="14 22" id="KW-0067">ATP-binding</keyword>
<protein>
    <recommendedName>
        <fullName evidence="7 21">Folylpolyglutamate synthase</fullName>
        <ecNumber evidence="6 21">6.3.2.17</ecNumber>
    </recommendedName>
    <alternativeName>
        <fullName evidence="19 21">Folylpoly-gamma-glutamate synthetase</fullName>
    </alternativeName>
    <alternativeName>
        <fullName evidence="18 21">Tetrahydrofolylpolyglutamate synthase</fullName>
    </alternativeName>
</protein>
<evidence type="ECO:0000256" key="13">
    <source>
        <dbReference type="ARBA" id="ARBA00022792"/>
    </source>
</evidence>
<feature type="binding site" evidence="22">
    <location>
        <position position="306"/>
    </location>
    <ligand>
        <name>ATP</name>
        <dbReference type="ChEBI" id="CHEBI:30616"/>
    </ligand>
</feature>
<dbReference type="GO" id="GO:0005829">
    <property type="term" value="C:cytosol"/>
    <property type="evidence" value="ECO:0007669"/>
    <property type="project" value="TreeGrafter"/>
</dbReference>
<evidence type="ECO:0000256" key="5">
    <source>
        <dbReference type="ARBA" id="ARBA00008276"/>
    </source>
</evidence>
<evidence type="ECO:0000256" key="8">
    <source>
        <dbReference type="ARBA" id="ARBA00022490"/>
    </source>
</evidence>
<evidence type="ECO:0000256" key="19">
    <source>
        <dbReference type="ARBA" id="ARBA00030876"/>
    </source>
</evidence>
<reference evidence="24" key="1">
    <citation type="submission" date="2021-01" db="EMBL/GenBank/DDBJ databases">
        <title>Adiantum capillus-veneris genome.</title>
        <authorList>
            <person name="Fang Y."/>
            <person name="Liao Q."/>
        </authorList>
    </citation>
    <scope>NUCLEOTIDE SEQUENCE</scope>
    <source>
        <strain evidence="24">H3</strain>
        <tissue evidence="24">Leaf</tissue>
    </source>
</reference>
<evidence type="ECO:0000256" key="3">
    <source>
        <dbReference type="ARBA" id="ARBA00004496"/>
    </source>
</evidence>
<evidence type="ECO:0000256" key="14">
    <source>
        <dbReference type="ARBA" id="ARBA00022840"/>
    </source>
</evidence>
<evidence type="ECO:0000313" key="25">
    <source>
        <dbReference type="Proteomes" id="UP000886520"/>
    </source>
</evidence>
<evidence type="ECO:0000256" key="21">
    <source>
        <dbReference type="PIRNR" id="PIRNR038895"/>
    </source>
</evidence>
<evidence type="ECO:0000256" key="15">
    <source>
        <dbReference type="ARBA" id="ARBA00022842"/>
    </source>
</evidence>
<dbReference type="NCBIfam" id="TIGR01499">
    <property type="entry name" value="folC"/>
    <property type="match status" value="1"/>
</dbReference>
<feature type="binding site" evidence="23">
    <location>
        <position position="85"/>
    </location>
    <ligand>
        <name>Mg(2+)</name>
        <dbReference type="ChEBI" id="CHEBI:18420"/>
        <label>1</label>
    </ligand>
</feature>
<dbReference type="GO" id="GO:0046872">
    <property type="term" value="F:metal ion binding"/>
    <property type="evidence" value="ECO:0007669"/>
    <property type="project" value="UniProtKB-KW"/>
</dbReference>
<evidence type="ECO:0000256" key="16">
    <source>
        <dbReference type="ARBA" id="ARBA00023128"/>
    </source>
</evidence>
<keyword evidence="8" id="KW-0963">Cytoplasm</keyword>
<evidence type="ECO:0000256" key="10">
    <source>
        <dbReference type="ARBA" id="ARBA00022598"/>
    </source>
</evidence>
<comment type="pathway">
    <text evidence="4 21">Cofactor biosynthesis; tetrahydrofolylpolyglutamate biosynthesis.</text>
</comment>
<keyword evidence="13" id="KW-0999">Mitochondrion inner membrane</keyword>
<dbReference type="SUPFAM" id="SSF53623">
    <property type="entry name" value="MurD-like peptide ligases, catalytic domain"/>
    <property type="match status" value="1"/>
</dbReference>
<dbReference type="Gene3D" id="3.90.190.20">
    <property type="entry name" value="Mur ligase, C-terminal domain"/>
    <property type="match status" value="1"/>
</dbReference>
<keyword evidence="17" id="KW-0472">Membrane</keyword>
<comment type="cofactor">
    <cofactor evidence="21">
        <name>a monovalent cation</name>
        <dbReference type="ChEBI" id="CHEBI:60242"/>
    </cofactor>
    <text evidence="21">A monovalent cation.</text>
</comment>
<organism evidence="24 25">
    <name type="scientific">Adiantum capillus-veneris</name>
    <name type="common">Maidenhair fern</name>
    <dbReference type="NCBI Taxonomy" id="13818"/>
    <lineage>
        <taxon>Eukaryota</taxon>
        <taxon>Viridiplantae</taxon>
        <taxon>Streptophyta</taxon>
        <taxon>Embryophyta</taxon>
        <taxon>Tracheophyta</taxon>
        <taxon>Polypodiopsida</taxon>
        <taxon>Polypodiidae</taxon>
        <taxon>Polypodiales</taxon>
        <taxon>Pteridineae</taxon>
        <taxon>Pteridaceae</taxon>
        <taxon>Vittarioideae</taxon>
        <taxon>Adiantum</taxon>
    </lineage>
</organism>
<feature type="binding site" evidence="23">
    <location>
        <position position="154"/>
    </location>
    <ligand>
        <name>Mg(2+)</name>
        <dbReference type="ChEBI" id="CHEBI:18420"/>
        <label>1</label>
    </ligand>
</feature>
<evidence type="ECO:0000256" key="2">
    <source>
        <dbReference type="ARBA" id="ARBA00004305"/>
    </source>
</evidence>
<proteinExistence type="inferred from homology"/>
<dbReference type="GO" id="GO:0004326">
    <property type="term" value="F:tetrahydrofolylpolyglutamate synthase activity"/>
    <property type="evidence" value="ECO:0007669"/>
    <property type="project" value="UniProtKB-EC"/>
</dbReference>
<sequence length="530" mass="58617">MGARDYGAALEALSSLITKRSRGDGTNRGDSFDLMPRYLQVAGLDEPLSKLSIIHVAGTKGKGSTCTFSESILGECGYKTGLFTSPHLIDVRERFKVNRANVSEHVFLKHFWWCWDQFKMNVGIDMPMPTYFRFLTLLAFKIFIEEKVDVAILEVGLGGRFDATNVVRTPTVCGITSLGYDHMEILGYTLPEIAGEKAGIFKQGIPAFTVAQQKEAMDVLQKKASELDIRLQVVSPLTEQLLNGSQLSMEGEHQLSNGALAVALCHCWAHRRNEKKHLAMFDDAMSKGYLPEPYIKGLISAQLLGRAQQIQDQAVKGLSFFLDGAHSPESMEVCGRWFCVAVHKANCTSERELHATDMSNEQLDAHAANKGGSSIFKIHKTDGTSKRVLLFNCMPQRDPTVLLPRLINTCDNHGFPFHHAMFVPGLSSYTQVTVDLPSATKDGSSENEDLSWENSIQKVYDSLPQSQSGAEKQNKTSELFGGVRSCVVPSLPAALDLLRQYCHDHSSHKLQVLVTGSLHLVGDVLRMLKK</sequence>
<dbReference type="FunFam" id="3.90.190.20:FF:000011">
    <property type="entry name" value="Folylpolyglutamate synthase"/>
    <property type="match status" value="1"/>
</dbReference>
<evidence type="ECO:0000256" key="22">
    <source>
        <dbReference type="PIRSR" id="PIRSR038895-1"/>
    </source>
</evidence>
<keyword evidence="15 23" id="KW-0460">Magnesium</keyword>
<dbReference type="FunFam" id="3.40.1190.10:FF:000008">
    <property type="entry name" value="Folylpolyglutamate synthase"/>
    <property type="match status" value="1"/>
</dbReference>
<evidence type="ECO:0000256" key="11">
    <source>
        <dbReference type="ARBA" id="ARBA00022723"/>
    </source>
</evidence>
<dbReference type="InterPro" id="IPR023600">
    <property type="entry name" value="Folylpolyglutamate_synth_euk"/>
</dbReference>
<feature type="binding site" evidence="22">
    <location>
        <position position="323"/>
    </location>
    <ligand>
        <name>ATP</name>
        <dbReference type="ChEBI" id="CHEBI:30616"/>
    </ligand>
</feature>
<dbReference type="GO" id="GO:0005759">
    <property type="term" value="C:mitochondrial matrix"/>
    <property type="evidence" value="ECO:0007669"/>
    <property type="project" value="UniProtKB-SubCell"/>
</dbReference>
<dbReference type="Gene3D" id="3.40.1190.10">
    <property type="entry name" value="Mur-like, catalytic domain"/>
    <property type="match status" value="1"/>
</dbReference>
<evidence type="ECO:0000256" key="20">
    <source>
        <dbReference type="ARBA" id="ARBA00047493"/>
    </source>
</evidence>
<keyword evidence="10 21" id="KW-0436">Ligase</keyword>
<keyword evidence="12 22" id="KW-0547">Nucleotide-binding</keyword>
<dbReference type="GO" id="GO:0006730">
    <property type="term" value="P:one-carbon metabolic process"/>
    <property type="evidence" value="ECO:0007669"/>
    <property type="project" value="UniProtKB-KW"/>
</dbReference>
<comment type="catalytic activity">
    <reaction evidence="20 21">
        <text>(6S)-5,6,7,8-tetrahydrofolyl-(gamma-L-Glu)(n) + L-glutamate + ATP = (6S)-5,6,7,8-tetrahydrofolyl-(gamma-L-Glu)(n+1) + ADP + phosphate + H(+)</text>
        <dbReference type="Rhea" id="RHEA:10580"/>
        <dbReference type="Rhea" id="RHEA-COMP:14738"/>
        <dbReference type="Rhea" id="RHEA-COMP:14740"/>
        <dbReference type="ChEBI" id="CHEBI:15378"/>
        <dbReference type="ChEBI" id="CHEBI:29985"/>
        <dbReference type="ChEBI" id="CHEBI:30616"/>
        <dbReference type="ChEBI" id="CHEBI:43474"/>
        <dbReference type="ChEBI" id="CHEBI:141005"/>
        <dbReference type="ChEBI" id="CHEBI:456216"/>
        <dbReference type="EC" id="6.3.2.17"/>
    </reaction>
</comment>
<dbReference type="PANTHER" id="PTHR11136">
    <property type="entry name" value="FOLYLPOLYGLUTAMATE SYNTHASE-RELATED"/>
    <property type="match status" value="1"/>
</dbReference>
<evidence type="ECO:0000256" key="18">
    <source>
        <dbReference type="ARBA" id="ARBA00030592"/>
    </source>
</evidence>
<dbReference type="PIRSF" id="PIRSF038895">
    <property type="entry name" value="FPGS"/>
    <property type="match status" value="1"/>
</dbReference>
<evidence type="ECO:0000313" key="24">
    <source>
        <dbReference type="EMBL" id="KAI5070490.1"/>
    </source>
</evidence>
<dbReference type="InterPro" id="IPR036615">
    <property type="entry name" value="Mur_ligase_C_dom_sf"/>
</dbReference>
<name>A0A9D4UMH5_ADICA</name>
<dbReference type="AlphaFoldDB" id="A0A9D4UMH5"/>
<dbReference type="GO" id="GO:0005524">
    <property type="term" value="F:ATP binding"/>
    <property type="evidence" value="ECO:0007669"/>
    <property type="project" value="UniProtKB-KW"/>
</dbReference>
<dbReference type="InterPro" id="IPR018109">
    <property type="entry name" value="Folylpolyglutamate_synth_CS"/>
</dbReference>
<feature type="binding site" evidence="23">
    <location>
        <position position="182"/>
    </location>
    <ligand>
        <name>Mg(2+)</name>
        <dbReference type="ChEBI" id="CHEBI:18420"/>
        <label>1</label>
    </ligand>
</feature>
<evidence type="ECO:0000256" key="1">
    <source>
        <dbReference type="ARBA" id="ARBA00004273"/>
    </source>
</evidence>
<evidence type="ECO:0000256" key="12">
    <source>
        <dbReference type="ARBA" id="ARBA00022741"/>
    </source>
</evidence>
<evidence type="ECO:0000256" key="7">
    <source>
        <dbReference type="ARBA" id="ARBA00018660"/>
    </source>
</evidence>
<dbReference type="InterPro" id="IPR001645">
    <property type="entry name" value="Folylpolyglutamate_synth"/>
</dbReference>
<evidence type="ECO:0000256" key="23">
    <source>
        <dbReference type="PIRSR" id="PIRSR038895-2"/>
    </source>
</evidence>
<dbReference type="EMBL" id="JABFUD020000014">
    <property type="protein sequence ID" value="KAI5070490.1"/>
    <property type="molecule type" value="Genomic_DNA"/>
</dbReference>
<dbReference type="EC" id="6.3.2.17" evidence="6 21"/>